<dbReference type="PANTHER" id="PTHR11412">
    <property type="entry name" value="MACROGLOBULIN / COMPLEMENT"/>
    <property type="match status" value="1"/>
</dbReference>
<feature type="domain" description="Alpha-macroglobulin-like TED" evidence="3">
    <location>
        <begin position="93"/>
        <end position="218"/>
    </location>
</feature>
<dbReference type="Proteomes" id="UP000193380">
    <property type="component" value="Unassembled WGS sequence"/>
</dbReference>
<dbReference type="PaxDb" id="8022-A0A060ZAH2"/>
<evidence type="ECO:0000313" key="4">
    <source>
        <dbReference type="EMBL" id="CDR01098.1"/>
    </source>
</evidence>
<evidence type="ECO:0000313" key="5">
    <source>
        <dbReference type="Proteomes" id="UP000193380"/>
    </source>
</evidence>
<dbReference type="Gene3D" id="1.50.10.20">
    <property type="match status" value="1"/>
</dbReference>
<accession>A0A060ZAH2</accession>
<feature type="non-terminal residue" evidence="4">
    <location>
        <position position="1"/>
    </location>
</feature>
<dbReference type="Pfam" id="PF07678">
    <property type="entry name" value="TED_complement"/>
    <property type="match status" value="1"/>
</dbReference>
<dbReference type="InterPro" id="IPR011626">
    <property type="entry name" value="Alpha-macroglobulin_TED"/>
</dbReference>
<dbReference type="AlphaFoldDB" id="A0A060ZAH2"/>
<proteinExistence type="predicted"/>
<evidence type="ECO:0000259" key="3">
    <source>
        <dbReference type="Pfam" id="PF07678"/>
    </source>
</evidence>
<reference evidence="4" key="2">
    <citation type="submission" date="2014-03" db="EMBL/GenBank/DDBJ databases">
        <authorList>
            <person name="Genoscope - CEA"/>
        </authorList>
    </citation>
    <scope>NUCLEOTIDE SEQUENCE</scope>
</reference>
<evidence type="ECO:0000256" key="1">
    <source>
        <dbReference type="ARBA" id="ARBA00022729"/>
    </source>
</evidence>
<dbReference type="SUPFAM" id="SSF48239">
    <property type="entry name" value="Terpenoid cyclases/Protein prenyltransferases"/>
    <property type="match status" value="1"/>
</dbReference>
<gene>
    <name evidence="4" type="ORF">GSONMT00047194001</name>
</gene>
<reference evidence="4" key="1">
    <citation type="journal article" date="2014" name="Nat. Commun.">
        <title>The rainbow trout genome provides novel insights into evolution after whole-genome duplication in vertebrates.</title>
        <authorList>
            <person name="Berthelot C."/>
            <person name="Brunet F."/>
            <person name="Chalopin D."/>
            <person name="Juanchich A."/>
            <person name="Bernard M."/>
            <person name="Noel B."/>
            <person name="Bento P."/>
            <person name="Da Silva C."/>
            <person name="Labadie K."/>
            <person name="Alberti A."/>
            <person name="Aury J.M."/>
            <person name="Louis A."/>
            <person name="Dehais P."/>
            <person name="Bardou P."/>
            <person name="Montfort J."/>
            <person name="Klopp C."/>
            <person name="Cabau C."/>
            <person name="Gaspin C."/>
            <person name="Thorgaard G.H."/>
            <person name="Boussaha M."/>
            <person name="Quillet E."/>
            <person name="Guyomard R."/>
            <person name="Galiana D."/>
            <person name="Bobe J."/>
            <person name="Volff J.N."/>
            <person name="Genet C."/>
            <person name="Wincker P."/>
            <person name="Jaillon O."/>
            <person name="Roest Crollius H."/>
            <person name="Guiguen Y."/>
        </authorList>
    </citation>
    <scope>NUCLEOTIDE SEQUENCE [LARGE SCALE GENOMIC DNA]</scope>
</reference>
<dbReference type="InterPro" id="IPR008930">
    <property type="entry name" value="Terpenoid_cyclase/PrenylTrfase"/>
</dbReference>
<dbReference type="GO" id="GO:0005615">
    <property type="term" value="C:extracellular space"/>
    <property type="evidence" value="ECO:0007669"/>
    <property type="project" value="InterPro"/>
</dbReference>
<sequence length="293" mass="31636">PLNVNGGLVGPPFPIVHNQLLCLAHVEGEVVFLAPHCQVSDLLPIGSLIIVGDQAYYCVVCKLRATILSLLMCPCLMPSFILSMFPGNESLTRSYLEGEVASGVSSNYSLCLAAYALSLANSLTAGTALDELKRRADIRGNLHGVQIWRSSSAEVSDSWQPRSAEIEMAAYVLLALYKRASVVEAISLMKWLSQQRNHLGAYGSTQDTVVALQALSVYAAFSGADAIELGVEVSTSVSPTVSHFNINSTNYLVHQSKEVDAEQDLLINVFMEGRGFALFQVLLLIYHWGGSVA</sequence>
<evidence type="ECO:0000256" key="2">
    <source>
        <dbReference type="ARBA" id="ARBA00022966"/>
    </source>
</evidence>
<protein>
    <recommendedName>
        <fullName evidence="3">Alpha-macroglobulin-like TED domain-containing protein</fullName>
    </recommendedName>
</protein>
<organism evidence="4 5">
    <name type="scientific">Oncorhynchus mykiss</name>
    <name type="common">Rainbow trout</name>
    <name type="synonym">Salmo gairdneri</name>
    <dbReference type="NCBI Taxonomy" id="8022"/>
    <lineage>
        <taxon>Eukaryota</taxon>
        <taxon>Metazoa</taxon>
        <taxon>Chordata</taxon>
        <taxon>Craniata</taxon>
        <taxon>Vertebrata</taxon>
        <taxon>Euteleostomi</taxon>
        <taxon>Actinopterygii</taxon>
        <taxon>Neopterygii</taxon>
        <taxon>Teleostei</taxon>
        <taxon>Protacanthopterygii</taxon>
        <taxon>Salmoniformes</taxon>
        <taxon>Salmonidae</taxon>
        <taxon>Salmoninae</taxon>
        <taxon>Oncorhynchus</taxon>
    </lineage>
</organism>
<keyword evidence="2" id="KW-0882">Thioester bond</keyword>
<dbReference type="EMBL" id="FR964850">
    <property type="protein sequence ID" value="CDR01098.1"/>
    <property type="molecule type" value="Genomic_DNA"/>
</dbReference>
<name>A0A060ZAH2_ONCMY</name>
<dbReference type="InterPro" id="IPR050473">
    <property type="entry name" value="A2M/Complement_sys"/>
</dbReference>
<dbReference type="PANTHER" id="PTHR11412:SF136">
    <property type="entry name" value="CD109 ANTIGEN"/>
    <property type="match status" value="1"/>
</dbReference>
<dbReference type="STRING" id="8022.A0A060ZAH2"/>
<keyword evidence="1" id="KW-0732">Signal</keyword>